<dbReference type="GO" id="GO:0016055">
    <property type="term" value="P:Wnt signaling pathway"/>
    <property type="evidence" value="ECO:0007669"/>
    <property type="project" value="UniProtKB-KW"/>
</dbReference>
<sequence>MHVTLPNRIGTTVGNKLWSRYQDQEWRCVTDRTRNQRVRLRCHDGSDRTYRITVVTSCKCKKYSRQHNESGTEPKTRPGGGRGKGRPEKTGVRQNPKTDT</sequence>
<keyword evidence="6" id="KW-1015">Disulfide bond</keyword>
<dbReference type="EMBL" id="JAINUF010000044">
    <property type="protein sequence ID" value="KAJ8332104.1"/>
    <property type="molecule type" value="Genomic_DNA"/>
</dbReference>
<dbReference type="GO" id="GO:0036122">
    <property type="term" value="F:BMP binding"/>
    <property type="evidence" value="ECO:0007669"/>
    <property type="project" value="TreeGrafter"/>
</dbReference>
<gene>
    <name evidence="9" type="ORF">SKAU_G00429140</name>
</gene>
<evidence type="ECO:0000313" key="9">
    <source>
        <dbReference type="EMBL" id="KAJ8332104.1"/>
    </source>
</evidence>
<keyword evidence="4" id="KW-0879">Wnt signaling pathway</keyword>
<evidence type="ECO:0000256" key="2">
    <source>
        <dbReference type="ARBA" id="ARBA00007850"/>
    </source>
</evidence>
<feature type="compositionally biased region" description="Basic and acidic residues" evidence="8">
    <location>
        <begin position="66"/>
        <end position="76"/>
    </location>
</feature>
<dbReference type="GO" id="GO:0030178">
    <property type="term" value="P:negative regulation of Wnt signaling pathway"/>
    <property type="evidence" value="ECO:0007669"/>
    <property type="project" value="TreeGrafter"/>
</dbReference>
<evidence type="ECO:0008006" key="11">
    <source>
        <dbReference type="Google" id="ProtNLM"/>
    </source>
</evidence>
<proteinExistence type="inferred from homology"/>
<keyword evidence="5" id="KW-0732">Signal</keyword>
<dbReference type="InterPro" id="IPR008835">
    <property type="entry name" value="Sclerostin/SOSTDC1"/>
</dbReference>
<dbReference type="InterPro" id="IPR029034">
    <property type="entry name" value="Cystine-knot_cytokine"/>
</dbReference>
<evidence type="ECO:0000256" key="1">
    <source>
        <dbReference type="ARBA" id="ARBA00004613"/>
    </source>
</evidence>
<dbReference type="Proteomes" id="UP001152622">
    <property type="component" value="Unassembled WGS sequence"/>
</dbReference>
<feature type="region of interest" description="Disordered" evidence="8">
    <location>
        <begin position="62"/>
        <end position="100"/>
    </location>
</feature>
<evidence type="ECO:0000256" key="7">
    <source>
        <dbReference type="ARBA" id="ARBA00023180"/>
    </source>
</evidence>
<dbReference type="PANTHER" id="PTHR14903:SF7">
    <property type="entry name" value="NOVEL PROTEIN SIMILAR TO VERTEBRATE SCLEROSTIN DOMAIN CONTAINING 1 (SOSTDC1)"/>
    <property type="match status" value="1"/>
</dbReference>
<keyword evidence="10" id="KW-1185">Reference proteome</keyword>
<keyword evidence="7" id="KW-0325">Glycoprotein</keyword>
<organism evidence="9 10">
    <name type="scientific">Synaphobranchus kaupii</name>
    <name type="common">Kaup's arrowtooth eel</name>
    <dbReference type="NCBI Taxonomy" id="118154"/>
    <lineage>
        <taxon>Eukaryota</taxon>
        <taxon>Metazoa</taxon>
        <taxon>Chordata</taxon>
        <taxon>Craniata</taxon>
        <taxon>Vertebrata</taxon>
        <taxon>Euteleostomi</taxon>
        <taxon>Actinopterygii</taxon>
        <taxon>Neopterygii</taxon>
        <taxon>Teleostei</taxon>
        <taxon>Anguilliformes</taxon>
        <taxon>Synaphobranchidae</taxon>
        <taxon>Synaphobranchus</taxon>
    </lineage>
</organism>
<comment type="subcellular location">
    <subcellularLocation>
        <location evidence="1">Secreted</location>
    </subcellularLocation>
</comment>
<evidence type="ECO:0000256" key="3">
    <source>
        <dbReference type="ARBA" id="ARBA00022525"/>
    </source>
</evidence>
<dbReference type="OrthoDB" id="6624188at2759"/>
<accession>A0A9Q1E4H8</accession>
<comment type="similarity">
    <text evidence="2">Belongs to the sclerostin family.</text>
</comment>
<evidence type="ECO:0000256" key="5">
    <source>
        <dbReference type="ARBA" id="ARBA00022729"/>
    </source>
</evidence>
<evidence type="ECO:0000256" key="4">
    <source>
        <dbReference type="ARBA" id="ARBA00022687"/>
    </source>
</evidence>
<keyword evidence="3" id="KW-0964">Secreted</keyword>
<evidence type="ECO:0000256" key="6">
    <source>
        <dbReference type="ARBA" id="ARBA00023157"/>
    </source>
</evidence>
<evidence type="ECO:0000256" key="8">
    <source>
        <dbReference type="SAM" id="MobiDB-lite"/>
    </source>
</evidence>
<dbReference type="GO" id="GO:0030514">
    <property type="term" value="P:negative regulation of BMP signaling pathway"/>
    <property type="evidence" value="ECO:0007669"/>
    <property type="project" value="TreeGrafter"/>
</dbReference>
<dbReference type="PANTHER" id="PTHR14903">
    <property type="entry name" value="SCLEROSTIN-RELATED"/>
    <property type="match status" value="1"/>
</dbReference>
<dbReference type="GO" id="GO:0005615">
    <property type="term" value="C:extracellular space"/>
    <property type="evidence" value="ECO:0007669"/>
    <property type="project" value="InterPro"/>
</dbReference>
<dbReference type="Pfam" id="PF05463">
    <property type="entry name" value="Sclerostin"/>
    <property type="match status" value="1"/>
</dbReference>
<comment type="caution">
    <text evidence="9">The sequence shown here is derived from an EMBL/GenBank/DDBJ whole genome shotgun (WGS) entry which is preliminary data.</text>
</comment>
<dbReference type="Gene3D" id="2.10.90.10">
    <property type="entry name" value="Cystine-knot cytokines"/>
    <property type="match status" value="1"/>
</dbReference>
<reference evidence="9" key="1">
    <citation type="journal article" date="2023" name="Science">
        <title>Genome structures resolve the early diversification of teleost fishes.</title>
        <authorList>
            <person name="Parey E."/>
            <person name="Louis A."/>
            <person name="Montfort J."/>
            <person name="Bouchez O."/>
            <person name="Roques C."/>
            <person name="Iampietro C."/>
            <person name="Lluch J."/>
            <person name="Castinel A."/>
            <person name="Donnadieu C."/>
            <person name="Desvignes T."/>
            <person name="Floi Bucao C."/>
            <person name="Jouanno E."/>
            <person name="Wen M."/>
            <person name="Mejri S."/>
            <person name="Dirks R."/>
            <person name="Jansen H."/>
            <person name="Henkel C."/>
            <person name="Chen W.J."/>
            <person name="Zahm M."/>
            <person name="Cabau C."/>
            <person name="Klopp C."/>
            <person name="Thompson A.W."/>
            <person name="Robinson-Rechavi M."/>
            <person name="Braasch I."/>
            <person name="Lecointre G."/>
            <person name="Bobe J."/>
            <person name="Postlethwait J.H."/>
            <person name="Berthelot C."/>
            <person name="Roest Crollius H."/>
            <person name="Guiguen Y."/>
        </authorList>
    </citation>
    <scope>NUCLEOTIDE SEQUENCE</scope>
    <source>
        <strain evidence="9">WJC10195</strain>
    </source>
</reference>
<name>A0A9Q1E4H8_SYNKA</name>
<protein>
    <recommendedName>
        <fullName evidence="11">Sclerostin domain-containing protein 1</fullName>
    </recommendedName>
</protein>
<dbReference type="AlphaFoldDB" id="A0A9Q1E4H8"/>
<feature type="compositionally biased region" description="Basic and acidic residues" evidence="8">
    <location>
        <begin position="85"/>
        <end position="100"/>
    </location>
</feature>
<evidence type="ECO:0000313" key="10">
    <source>
        <dbReference type="Proteomes" id="UP001152622"/>
    </source>
</evidence>